<dbReference type="EMBL" id="MH545507">
    <property type="protein sequence ID" value="AXL65876.1"/>
    <property type="molecule type" value="Genomic_DNA"/>
</dbReference>
<dbReference type="KEGG" id="vg:80521817"/>
<dbReference type="Proteomes" id="UP000279640">
    <property type="component" value="Segment"/>
</dbReference>
<sequence>MVFRRRSTLRSRRRPARRTRRSNPRRSYAKKRSFKRRTTTRRRFPSTKMILNKTSTKKRDKMLPHGSANTDADIAGGVTISSGDGYFTSGWIATARDKFKNDGSLGTKAEMAVRTAQTCFMVGLRENVYLRTDDGASWQWRRICFTFKGSGIINNDSQDSSDSGWFRETSNGFVRYIHQVPLGNNLLQVLFKGALNVDWTDQFTAPVDTTRVSLKYDKQTIIRSGNEEGVGRMHKRWHGMYHNLVYDEDEIGDSMTDNNLSVEAKPGMGDYYVIDMFRCQSSGTDHELFFQPESTLYWHEK</sequence>
<name>A0A346BP79_9VIRU</name>
<protein>
    <submittedName>
        <fullName evidence="2">Putative capsid protein</fullName>
    </submittedName>
</protein>
<evidence type="ECO:0000313" key="3">
    <source>
        <dbReference type="Proteomes" id="UP000279640"/>
    </source>
</evidence>
<reference evidence="2" key="1">
    <citation type="journal article" date="2018" name="PeerJ">
        <title>Virus discovery in all three major lineages of terrestrial arthropods highlights the diversity of single-stranded DNA viruses associated with invertebrates.</title>
        <authorList>
            <person name="Rosario K."/>
            <person name="Mettel K.A."/>
            <person name="Benner B.E."/>
            <person name="Johnson R."/>
            <person name="Scott C."/>
            <person name="Yusseff-Vanegas S.Z."/>
            <person name="Baker C.C."/>
            <person name="Cassill D.L."/>
            <person name="Storer C."/>
            <person name="Varsani A."/>
            <person name="Breitbart M."/>
        </authorList>
    </citation>
    <scope>NUCLEOTIDE SEQUENCE [LARGE SCALE GENOMIC DNA]</scope>
    <source>
        <strain evidence="2">BC_I1644B_C3</strain>
    </source>
</reference>
<keyword evidence="3" id="KW-1185">Reference proteome</keyword>
<evidence type="ECO:0000313" key="2">
    <source>
        <dbReference type="EMBL" id="AXL65876.1"/>
    </source>
</evidence>
<evidence type="ECO:0000256" key="1">
    <source>
        <dbReference type="SAM" id="MobiDB-lite"/>
    </source>
</evidence>
<dbReference type="GeneID" id="80521817"/>
<feature type="compositionally biased region" description="Basic residues" evidence="1">
    <location>
        <begin position="1"/>
        <end position="45"/>
    </location>
</feature>
<feature type="region of interest" description="Disordered" evidence="1">
    <location>
        <begin position="1"/>
        <end position="47"/>
    </location>
</feature>
<dbReference type="RefSeq" id="YP_010784582.1">
    <property type="nucleotide sequence ID" value="NC_075307.1"/>
</dbReference>
<accession>A0A346BP79</accession>
<organism evidence="2">
    <name type="scientific">Cybaeus spider associated circular virus 2</name>
    <dbReference type="NCBI Taxonomy" id="2293278"/>
    <lineage>
        <taxon>Viruses</taxon>
        <taxon>Monodnaviria</taxon>
        <taxon>Shotokuvirae</taxon>
        <taxon>Cressdnaviricota</taxon>
        <taxon>Repensiviricetes</taxon>
        <taxon>Geplafuvirales</taxon>
        <taxon>Genomoviridae</taxon>
        <taxon>Gemykibivirus</taxon>
        <taxon>Gemykibivirus cybusi1</taxon>
    </lineage>
</organism>
<proteinExistence type="predicted"/>